<evidence type="ECO:0000313" key="12">
    <source>
        <dbReference type="Proteomes" id="UP001583172"/>
    </source>
</evidence>
<keyword evidence="6" id="KW-0833">Ubl conjugation pathway</keyword>
<keyword evidence="3" id="KW-0479">Metal-binding</keyword>
<dbReference type="SUPFAM" id="SSF57850">
    <property type="entry name" value="RING/U-box"/>
    <property type="match status" value="1"/>
</dbReference>
<feature type="transmembrane region" description="Helical" evidence="9">
    <location>
        <begin position="465"/>
        <end position="483"/>
    </location>
</feature>
<dbReference type="InterPro" id="IPR058758">
    <property type="entry name" value="UBA_RNF216"/>
</dbReference>
<keyword evidence="9" id="KW-0472">Membrane</keyword>
<keyword evidence="12" id="KW-1185">Reference proteome</keyword>
<evidence type="ECO:0000256" key="8">
    <source>
        <dbReference type="SAM" id="MobiDB-lite"/>
    </source>
</evidence>
<evidence type="ECO:0000256" key="1">
    <source>
        <dbReference type="ARBA" id="ARBA00004906"/>
    </source>
</evidence>
<feature type="compositionally biased region" description="Low complexity" evidence="8">
    <location>
        <begin position="65"/>
        <end position="80"/>
    </location>
</feature>
<sequence>MVFTGLLGAASGDRTSKNTARSSTSSSTESRSSRPSPATSPTPTTSTTRGWTRPAGGTPAPPAHPRTAAAAASPASEPPEYISDESHLAPIGPEPPDLGELNACLDALAAVFPDVQIEVFRDMFASFDGESRLALVADALLKNRVAWVKGRWRVTAAKDGAGPAPPTEAQTLVPKKETFRSSEYKQAVRALAYHEFKGLSRSAINAVLAESNYSYLDARQTLVDLSSKSWRFALSSLLFRRKPPVSATEAEKHPLVVWRPAATAGSGGPNAPPVPALKSTGNAELDRELFTALIVPIRERVRAERDAADRRLAEDLNRAEAEKAGVLLECACCFCDYPAEEFSSCSADGHTVCHRCVRHCLSEALFGQGWLRSVDRETGSLRCPAVMTGNADECAGRIPQDHLHRAMSGEKGGAEMLHQLEQRLADHNLTASGLPLVRCPFCAYAEVDDIYLPTGVSDMRLRPEAVNAAALLAVLLCCVPLLVVPLVLALAGAVAFVLVIAAGAGAGLGERVTAEIRAAVTRRRRRGRGLRFDCRAPGCRRSSCLSCGKAWADVHVCHESALVALRTQVEQAMSMAVKRVCPRCNTSFVKNSGCNKLTCPCGYKMCYVCRKDIGGSGDGPDVGYRHFCQHFRPHGDGRKCDQCNLCNLWEAEDTDEVLRKAKEEAERKWREAEGRELSGADVDVSYLDTGLPARRARGGVRALVDKSLRKGRLPALGEVCDVVLDLVFI</sequence>
<evidence type="ECO:0000259" key="10">
    <source>
        <dbReference type="PROSITE" id="PS51873"/>
    </source>
</evidence>
<evidence type="ECO:0000256" key="7">
    <source>
        <dbReference type="ARBA" id="ARBA00022833"/>
    </source>
</evidence>
<dbReference type="EMBL" id="JAZGSY010000019">
    <property type="protein sequence ID" value="KAL1843311.1"/>
    <property type="molecule type" value="Genomic_DNA"/>
</dbReference>
<dbReference type="Pfam" id="PF26191">
    <property type="entry name" value="RING-HC_RBR_RNF216"/>
    <property type="match status" value="1"/>
</dbReference>
<dbReference type="CDD" id="cd20353">
    <property type="entry name" value="Rcat_RBR_RNF216"/>
    <property type="match status" value="1"/>
</dbReference>
<evidence type="ECO:0000256" key="3">
    <source>
        <dbReference type="ARBA" id="ARBA00022723"/>
    </source>
</evidence>
<feature type="region of interest" description="Disordered" evidence="8">
    <location>
        <begin position="1"/>
        <end position="95"/>
    </location>
</feature>
<evidence type="ECO:0000256" key="6">
    <source>
        <dbReference type="ARBA" id="ARBA00022786"/>
    </source>
</evidence>
<dbReference type="Proteomes" id="UP001583172">
    <property type="component" value="Unassembled WGS sequence"/>
</dbReference>
<keyword evidence="4" id="KW-0677">Repeat</keyword>
<evidence type="ECO:0000256" key="5">
    <source>
        <dbReference type="ARBA" id="ARBA00022771"/>
    </source>
</evidence>
<feature type="domain" description="RING-type" evidence="10">
    <location>
        <begin position="326"/>
        <end position="634"/>
    </location>
</feature>
<dbReference type="InterPro" id="IPR051628">
    <property type="entry name" value="LUBAC_E3_Ligases"/>
</dbReference>
<dbReference type="PANTHER" id="PTHR22770">
    <property type="entry name" value="UBIQUITIN CONJUGATING ENZYME 7 INTERACTING PROTEIN-RELATED"/>
    <property type="match status" value="1"/>
</dbReference>
<dbReference type="Pfam" id="PF26200">
    <property type="entry name" value="Rcat_RNF216"/>
    <property type="match status" value="1"/>
</dbReference>
<keyword evidence="9" id="KW-1133">Transmembrane helix</keyword>
<gene>
    <name evidence="11" type="ORF">VTJ49DRAFT_2128</name>
</gene>
<name>A0ABR3VP43_HUMIN</name>
<dbReference type="PANTHER" id="PTHR22770:SF42">
    <property type="entry name" value="FINGER PROTEIN (ZIN), PUTATIVE (AFU_ORTHOLOGUE AFUA_4G03910)-RELATED"/>
    <property type="match status" value="1"/>
</dbReference>
<comment type="pathway">
    <text evidence="1">Protein modification; protein ubiquitination.</text>
</comment>
<proteinExistence type="predicted"/>
<dbReference type="InterPro" id="IPR047544">
    <property type="entry name" value="RING-HC_RBR_RNF216"/>
</dbReference>
<dbReference type="PROSITE" id="PS51873">
    <property type="entry name" value="TRIAD"/>
    <property type="match status" value="1"/>
</dbReference>
<evidence type="ECO:0000256" key="2">
    <source>
        <dbReference type="ARBA" id="ARBA00022679"/>
    </source>
</evidence>
<feature type="transmembrane region" description="Helical" evidence="9">
    <location>
        <begin position="489"/>
        <end position="508"/>
    </location>
</feature>
<keyword evidence="7" id="KW-0862">Zinc</keyword>
<evidence type="ECO:0000256" key="4">
    <source>
        <dbReference type="ARBA" id="ARBA00022737"/>
    </source>
</evidence>
<dbReference type="InterPro" id="IPR044066">
    <property type="entry name" value="TRIAD_supradom"/>
</dbReference>
<keyword evidence="2" id="KW-0808">Transferase</keyword>
<reference evidence="11 12" key="1">
    <citation type="journal article" date="2024" name="Commun. Biol.">
        <title>Comparative genomic analysis of thermophilic fungi reveals convergent evolutionary adaptations and gene losses.</title>
        <authorList>
            <person name="Steindorff A.S."/>
            <person name="Aguilar-Pontes M.V."/>
            <person name="Robinson A.J."/>
            <person name="Andreopoulos B."/>
            <person name="LaButti K."/>
            <person name="Kuo A."/>
            <person name="Mondo S."/>
            <person name="Riley R."/>
            <person name="Otillar R."/>
            <person name="Haridas S."/>
            <person name="Lipzen A."/>
            <person name="Grimwood J."/>
            <person name="Schmutz J."/>
            <person name="Clum A."/>
            <person name="Reid I.D."/>
            <person name="Moisan M.C."/>
            <person name="Butler G."/>
            <person name="Nguyen T.T.M."/>
            <person name="Dewar K."/>
            <person name="Conant G."/>
            <person name="Drula E."/>
            <person name="Henrissat B."/>
            <person name="Hansel C."/>
            <person name="Singer S."/>
            <person name="Hutchinson M.I."/>
            <person name="de Vries R.P."/>
            <person name="Natvig D.O."/>
            <person name="Powell A.J."/>
            <person name="Tsang A."/>
            <person name="Grigoriev I.V."/>
        </authorList>
    </citation>
    <scope>NUCLEOTIDE SEQUENCE [LARGE SCALE GENOMIC DNA]</scope>
    <source>
        <strain evidence="11 12">CBS 620.91</strain>
    </source>
</reference>
<evidence type="ECO:0000313" key="11">
    <source>
        <dbReference type="EMBL" id="KAL1843311.1"/>
    </source>
</evidence>
<evidence type="ECO:0000256" key="9">
    <source>
        <dbReference type="SAM" id="Phobius"/>
    </source>
</evidence>
<keyword evidence="5" id="KW-0863">Zinc-finger</keyword>
<organism evidence="11 12">
    <name type="scientific">Humicola insolens</name>
    <name type="common">Soft-rot fungus</name>
    <dbReference type="NCBI Taxonomy" id="85995"/>
    <lineage>
        <taxon>Eukaryota</taxon>
        <taxon>Fungi</taxon>
        <taxon>Dikarya</taxon>
        <taxon>Ascomycota</taxon>
        <taxon>Pezizomycotina</taxon>
        <taxon>Sordariomycetes</taxon>
        <taxon>Sordariomycetidae</taxon>
        <taxon>Sordariales</taxon>
        <taxon>Chaetomiaceae</taxon>
        <taxon>Mycothermus</taxon>
    </lineage>
</organism>
<protein>
    <recommendedName>
        <fullName evidence="10">RING-type domain-containing protein</fullName>
    </recommendedName>
</protein>
<comment type="caution">
    <text evidence="11">The sequence shown here is derived from an EMBL/GenBank/DDBJ whole genome shotgun (WGS) entry which is preliminary data.</text>
</comment>
<dbReference type="InterPro" id="IPR047546">
    <property type="entry name" value="Rcat_RBR_RNF216"/>
</dbReference>
<dbReference type="Gene3D" id="1.20.120.1750">
    <property type="match status" value="1"/>
</dbReference>
<feature type="compositionally biased region" description="Low complexity" evidence="8">
    <location>
        <begin position="17"/>
        <end position="58"/>
    </location>
</feature>
<accession>A0ABR3VP43</accession>
<keyword evidence="9" id="KW-0812">Transmembrane</keyword>
<dbReference type="Pfam" id="PF26112">
    <property type="entry name" value="UBA_RNF216"/>
    <property type="match status" value="1"/>
</dbReference>
<dbReference type="CDD" id="cd16630">
    <property type="entry name" value="RING-HC_RBR_RNF216"/>
    <property type="match status" value="1"/>
</dbReference>